<proteinExistence type="predicted"/>
<evidence type="ECO:0000313" key="3">
    <source>
        <dbReference type="Proteomes" id="UP000076761"/>
    </source>
</evidence>
<dbReference type="Proteomes" id="UP000076761">
    <property type="component" value="Unassembled WGS sequence"/>
</dbReference>
<sequence>MTAFGNTTFEGPPSLNRRPPSTGLRPQLSAPTYRADCPQPGEHVSQDPSCTLDGPYATASLGSAPTRREAWWPQGCAFSPAFVVEGFEHI</sequence>
<keyword evidence="3" id="KW-1185">Reference proteome</keyword>
<protein>
    <submittedName>
        <fullName evidence="2">Uncharacterized protein</fullName>
    </submittedName>
</protein>
<feature type="region of interest" description="Disordered" evidence="1">
    <location>
        <begin position="1"/>
        <end position="30"/>
    </location>
</feature>
<dbReference type="InParanoid" id="A0A165NWY9"/>
<reference evidence="2 3" key="1">
    <citation type="journal article" date="2016" name="Mol. Biol. Evol.">
        <title>Comparative Genomics of Early-Diverging Mushroom-Forming Fungi Provides Insights into the Origins of Lignocellulose Decay Capabilities.</title>
        <authorList>
            <person name="Nagy L.G."/>
            <person name="Riley R."/>
            <person name="Tritt A."/>
            <person name="Adam C."/>
            <person name="Daum C."/>
            <person name="Floudas D."/>
            <person name="Sun H."/>
            <person name="Yadav J.S."/>
            <person name="Pangilinan J."/>
            <person name="Larsson K.H."/>
            <person name="Matsuura K."/>
            <person name="Barry K."/>
            <person name="Labutti K."/>
            <person name="Kuo R."/>
            <person name="Ohm R.A."/>
            <person name="Bhattacharya S.S."/>
            <person name="Shirouzu T."/>
            <person name="Yoshinaga Y."/>
            <person name="Martin F.M."/>
            <person name="Grigoriev I.V."/>
            <person name="Hibbett D.S."/>
        </authorList>
    </citation>
    <scope>NUCLEOTIDE SEQUENCE [LARGE SCALE GENOMIC DNA]</scope>
    <source>
        <strain evidence="2 3">HHB14362 ss-1</strain>
    </source>
</reference>
<accession>A0A165NWY9</accession>
<gene>
    <name evidence="2" type="ORF">NEOLEDRAFT_886983</name>
</gene>
<evidence type="ECO:0000256" key="1">
    <source>
        <dbReference type="SAM" id="MobiDB-lite"/>
    </source>
</evidence>
<dbReference type="EMBL" id="KV425624">
    <property type="protein sequence ID" value="KZT20224.1"/>
    <property type="molecule type" value="Genomic_DNA"/>
</dbReference>
<name>A0A165NWY9_9AGAM</name>
<evidence type="ECO:0000313" key="2">
    <source>
        <dbReference type="EMBL" id="KZT20224.1"/>
    </source>
</evidence>
<organism evidence="2 3">
    <name type="scientific">Neolentinus lepideus HHB14362 ss-1</name>
    <dbReference type="NCBI Taxonomy" id="1314782"/>
    <lineage>
        <taxon>Eukaryota</taxon>
        <taxon>Fungi</taxon>
        <taxon>Dikarya</taxon>
        <taxon>Basidiomycota</taxon>
        <taxon>Agaricomycotina</taxon>
        <taxon>Agaricomycetes</taxon>
        <taxon>Gloeophyllales</taxon>
        <taxon>Gloeophyllaceae</taxon>
        <taxon>Neolentinus</taxon>
    </lineage>
</organism>
<dbReference type="AlphaFoldDB" id="A0A165NWY9"/>